<protein>
    <submittedName>
        <fullName evidence="2">Uncharacterized protein</fullName>
    </submittedName>
</protein>
<organism evidence="2 3">
    <name type="scientific">Corynespora cassiicola Philippines</name>
    <dbReference type="NCBI Taxonomy" id="1448308"/>
    <lineage>
        <taxon>Eukaryota</taxon>
        <taxon>Fungi</taxon>
        <taxon>Dikarya</taxon>
        <taxon>Ascomycota</taxon>
        <taxon>Pezizomycotina</taxon>
        <taxon>Dothideomycetes</taxon>
        <taxon>Pleosporomycetidae</taxon>
        <taxon>Pleosporales</taxon>
        <taxon>Corynesporascaceae</taxon>
        <taxon>Corynespora</taxon>
    </lineage>
</organism>
<evidence type="ECO:0000313" key="3">
    <source>
        <dbReference type="Proteomes" id="UP000240883"/>
    </source>
</evidence>
<reference evidence="2 3" key="1">
    <citation type="journal article" date="2018" name="Front. Microbiol.">
        <title>Genome-Wide Analysis of Corynespora cassiicola Leaf Fall Disease Putative Effectors.</title>
        <authorList>
            <person name="Lopez D."/>
            <person name="Ribeiro S."/>
            <person name="Label P."/>
            <person name="Fumanal B."/>
            <person name="Venisse J.S."/>
            <person name="Kohler A."/>
            <person name="de Oliveira R.R."/>
            <person name="Labutti K."/>
            <person name="Lipzen A."/>
            <person name="Lail K."/>
            <person name="Bauer D."/>
            <person name="Ohm R.A."/>
            <person name="Barry K.W."/>
            <person name="Spatafora J."/>
            <person name="Grigoriev I.V."/>
            <person name="Martin F.M."/>
            <person name="Pujade-Renaud V."/>
        </authorList>
    </citation>
    <scope>NUCLEOTIDE SEQUENCE [LARGE SCALE GENOMIC DNA]</scope>
    <source>
        <strain evidence="2 3">Philippines</strain>
    </source>
</reference>
<gene>
    <name evidence="2" type="ORF">BS50DRAFT_388029</name>
</gene>
<proteinExistence type="predicted"/>
<feature type="region of interest" description="Disordered" evidence="1">
    <location>
        <begin position="18"/>
        <end position="56"/>
    </location>
</feature>
<accession>A0A2T2NPU1</accession>
<dbReference type="EMBL" id="KZ678135">
    <property type="protein sequence ID" value="PSN67276.1"/>
    <property type="molecule type" value="Genomic_DNA"/>
</dbReference>
<dbReference type="Proteomes" id="UP000240883">
    <property type="component" value="Unassembled WGS sequence"/>
</dbReference>
<keyword evidence="3" id="KW-1185">Reference proteome</keyword>
<feature type="compositionally biased region" description="Basic residues" evidence="1">
    <location>
        <begin position="30"/>
        <end position="43"/>
    </location>
</feature>
<name>A0A2T2NPU1_CORCC</name>
<sequence length="79" mass="8306">MENGAGVALADDVEKVSVGDSTAGTTARLKVSRRSATNHRASHTHAPPPSLLSETITPPHIPPRLLLNTYAFTHTHASA</sequence>
<dbReference type="AlphaFoldDB" id="A0A2T2NPU1"/>
<evidence type="ECO:0000256" key="1">
    <source>
        <dbReference type="SAM" id="MobiDB-lite"/>
    </source>
</evidence>
<evidence type="ECO:0000313" key="2">
    <source>
        <dbReference type="EMBL" id="PSN67276.1"/>
    </source>
</evidence>